<accession>A0A835P3F1</accession>
<dbReference type="EMBL" id="JADDUC020000003">
    <property type="protein sequence ID" value="KAI1241281.1"/>
    <property type="molecule type" value="Genomic_DNA"/>
</dbReference>
<dbReference type="SUPFAM" id="SSF51735">
    <property type="entry name" value="NAD(P)-binding Rossmann-fold domains"/>
    <property type="match status" value="1"/>
</dbReference>
<dbReference type="Proteomes" id="UP000618051">
    <property type="component" value="Unassembled WGS sequence"/>
</dbReference>
<dbReference type="GO" id="GO:0003960">
    <property type="term" value="F:quinone reductase (NADPH) activity"/>
    <property type="evidence" value="ECO:0007669"/>
    <property type="project" value="TreeGrafter"/>
</dbReference>
<dbReference type="CDD" id="cd05276">
    <property type="entry name" value="p53_inducible_oxidoreductase"/>
    <property type="match status" value="1"/>
</dbReference>
<comment type="caution">
    <text evidence="6">The sequence shown here is derived from an EMBL/GenBank/DDBJ whole genome shotgun (WGS) entry which is preliminary data.</text>
</comment>
<reference evidence="7 8" key="2">
    <citation type="journal article" date="2021" name="J. Hered.">
        <title>Feather Gene Expression Elucidates the Developmental Basis of Plumage Iridescence in African Starlings.</title>
        <authorList>
            <person name="Rubenstein D.R."/>
            <person name="Corvelo A."/>
            <person name="MacManes M.D."/>
            <person name="Maia R."/>
            <person name="Narzisi G."/>
            <person name="Rousaki A."/>
            <person name="Vandenabeele P."/>
            <person name="Shawkey M.D."/>
            <person name="Solomon J."/>
        </authorList>
    </citation>
    <scope>NUCLEOTIDE SEQUENCE [LARGE SCALE GENOMIC DNA]</scope>
    <source>
        <strain evidence="7">SS15</strain>
    </source>
</reference>
<dbReference type="InterPro" id="IPR036291">
    <property type="entry name" value="NAD(P)-bd_dom_sf"/>
</dbReference>
<feature type="region of interest" description="Disordered" evidence="4">
    <location>
        <begin position="1"/>
        <end position="20"/>
    </location>
</feature>
<dbReference type="Pfam" id="PF00107">
    <property type="entry name" value="ADH_zinc_N"/>
    <property type="match status" value="1"/>
</dbReference>
<dbReference type="InterPro" id="IPR014189">
    <property type="entry name" value="Quinone_OxRdtase_PIG3"/>
</dbReference>
<evidence type="ECO:0000256" key="4">
    <source>
        <dbReference type="SAM" id="MobiDB-lite"/>
    </source>
</evidence>
<evidence type="ECO:0000313" key="8">
    <source>
        <dbReference type="Proteomes" id="UP000618051"/>
    </source>
</evidence>
<feature type="region of interest" description="Disordered" evidence="4">
    <location>
        <begin position="42"/>
        <end position="68"/>
    </location>
</feature>
<dbReference type="Pfam" id="PF08240">
    <property type="entry name" value="ADH_N"/>
    <property type="match status" value="1"/>
</dbReference>
<dbReference type="OrthoDB" id="3509362at2759"/>
<dbReference type="PANTHER" id="PTHR48106:SF18">
    <property type="entry name" value="QUINONE OXIDOREDUCTASE PIG3"/>
    <property type="match status" value="1"/>
</dbReference>
<keyword evidence="8" id="KW-1185">Reference proteome</keyword>
<gene>
    <name evidence="7" type="ORF">IHE44_0009756</name>
    <name evidence="6" type="ORF">IHE44_012272</name>
</gene>
<keyword evidence="1" id="KW-0521">NADP</keyword>
<dbReference type="Gene3D" id="3.40.50.720">
    <property type="entry name" value="NAD(P)-binding Rossmann-like Domain"/>
    <property type="match status" value="1"/>
</dbReference>
<dbReference type="InterPro" id="IPR011032">
    <property type="entry name" value="GroES-like_sf"/>
</dbReference>
<evidence type="ECO:0000256" key="3">
    <source>
        <dbReference type="ARBA" id="ARBA00023002"/>
    </source>
</evidence>
<evidence type="ECO:0000313" key="6">
    <source>
        <dbReference type="EMBL" id="KAG0132999.1"/>
    </source>
</evidence>
<dbReference type="InterPro" id="IPR013149">
    <property type="entry name" value="ADH-like_C"/>
</dbReference>
<dbReference type="NCBIfam" id="TIGR02824">
    <property type="entry name" value="quinone_pig3"/>
    <property type="match status" value="1"/>
</dbReference>
<protein>
    <submittedName>
        <fullName evidence="7">Quinone oxidoreductase PIG3</fullName>
    </submittedName>
</protein>
<dbReference type="PANTHER" id="PTHR48106">
    <property type="entry name" value="QUINONE OXIDOREDUCTASE PIG3-RELATED"/>
    <property type="match status" value="1"/>
</dbReference>
<reference evidence="7" key="3">
    <citation type="submission" date="2022-01" db="EMBL/GenBank/DDBJ databases">
        <authorList>
            <person name="Rubenstein D.R."/>
        </authorList>
    </citation>
    <scope>NUCLEOTIDE SEQUENCE</scope>
    <source>
        <strain evidence="7">SS15</strain>
        <tissue evidence="7">Liver</tissue>
    </source>
</reference>
<feature type="domain" description="Enoyl reductase (ER)" evidence="5">
    <location>
        <begin position="136"/>
        <end position="446"/>
    </location>
</feature>
<dbReference type="GO" id="GO:0048038">
    <property type="term" value="F:quinone binding"/>
    <property type="evidence" value="ECO:0007669"/>
    <property type="project" value="TreeGrafter"/>
</dbReference>
<evidence type="ECO:0000256" key="1">
    <source>
        <dbReference type="ARBA" id="ARBA00022857"/>
    </source>
</evidence>
<feature type="compositionally biased region" description="Low complexity" evidence="4">
    <location>
        <begin position="1"/>
        <end position="17"/>
    </location>
</feature>
<keyword evidence="3" id="KW-0560">Oxidoreductase</keyword>
<dbReference type="GO" id="GO:0070402">
    <property type="term" value="F:NADPH binding"/>
    <property type="evidence" value="ECO:0007669"/>
    <property type="project" value="TreeGrafter"/>
</dbReference>
<dbReference type="AlphaFoldDB" id="A0A835P3F1"/>
<dbReference type="SUPFAM" id="SSF50129">
    <property type="entry name" value="GroES-like"/>
    <property type="match status" value="1"/>
</dbReference>
<dbReference type="InterPro" id="IPR013154">
    <property type="entry name" value="ADH-like_N"/>
</dbReference>
<organism evidence="6">
    <name type="scientific">Lamprotornis superbus</name>
    <dbReference type="NCBI Taxonomy" id="245042"/>
    <lineage>
        <taxon>Eukaryota</taxon>
        <taxon>Metazoa</taxon>
        <taxon>Chordata</taxon>
        <taxon>Craniata</taxon>
        <taxon>Vertebrata</taxon>
        <taxon>Euteleostomi</taxon>
        <taxon>Archelosauria</taxon>
        <taxon>Archosauria</taxon>
        <taxon>Dinosauria</taxon>
        <taxon>Saurischia</taxon>
        <taxon>Theropoda</taxon>
        <taxon>Coelurosauria</taxon>
        <taxon>Aves</taxon>
        <taxon>Neognathae</taxon>
        <taxon>Neoaves</taxon>
        <taxon>Telluraves</taxon>
        <taxon>Australaves</taxon>
        <taxon>Passeriformes</taxon>
        <taxon>Sturnidae</taxon>
        <taxon>Lamprotornis</taxon>
    </lineage>
</organism>
<feature type="compositionally biased region" description="Basic and acidic residues" evidence="4">
    <location>
        <begin position="54"/>
        <end position="63"/>
    </location>
</feature>
<dbReference type="Gene3D" id="3.90.180.10">
    <property type="entry name" value="Medium-chain alcohol dehydrogenases, catalytic domain"/>
    <property type="match status" value="1"/>
</dbReference>
<dbReference type="EMBL" id="JADDUC010000007">
    <property type="protein sequence ID" value="KAG0132999.1"/>
    <property type="molecule type" value="Genomic_DNA"/>
</dbReference>
<dbReference type="SMART" id="SM00829">
    <property type="entry name" value="PKS_ER"/>
    <property type="match status" value="1"/>
</dbReference>
<proteinExistence type="predicted"/>
<keyword evidence="2" id="KW-0007">Acetylation</keyword>
<evidence type="ECO:0000256" key="2">
    <source>
        <dbReference type="ARBA" id="ARBA00022990"/>
    </source>
</evidence>
<dbReference type="InterPro" id="IPR020843">
    <property type="entry name" value="ER"/>
</dbReference>
<evidence type="ECO:0000259" key="5">
    <source>
        <dbReference type="SMART" id="SM00829"/>
    </source>
</evidence>
<reference evidence="6" key="1">
    <citation type="submission" date="2020-10" db="EMBL/GenBank/DDBJ databases">
        <title>Feather gene expression reveals the developmental basis of iridescence in African starlings.</title>
        <authorList>
            <person name="Rubenstein D.R."/>
        </authorList>
    </citation>
    <scope>NUCLEOTIDE SEQUENCE</scope>
    <source>
        <strain evidence="6">SS15</strain>
        <tissue evidence="6">Liver</tissue>
    </source>
</reference>
<sequence>MVSRGPAGAHPTTHTHTLAQPRAVGQAPCVLGQQPISAARLHGKTDSCANSRNDPGRECKGEEELGSDSAPEARLGLFRAKIKLSVFLYRKQEEASQLSPSQQLLVPKGSQEQHLGRNLKDSCSKKMFAAYFDCPGGPENLYMKEVMKPDPGEGEVLVKVSASALNRADLLQRRGKYPPPKGASDILGLEAAGSVAGLGPGCSGRWKIGDAVMALLSGGGQAQFVTVPEGLLMPIPKDMTFIQAAAIPEAWLTAFQLLHFVGKVQEGERVLIHAGASGVGIAAIQLVRLAKAIPIVTAGTQEKLEATANAGAAAGFNYKNEDFSEKVLEFTQGSGVDIILDCVGASYWEKNLNCLSTDGRWIIYGLLSGGCFPKEPASTLACYGPEIRRQYKERLVRAFTEEVLPHFSRGAYPHLQPLVDSIYPLHAIAEAHRAMEENKNIGKIVIEIPVCFKKGPLQ</sequence>
<name>A0A835P3F1_9PASS</name>
<evidence type="ECO:0000313" key="7">
    <source>
        <dbReference type="EMBL" id="KAI1241281.1"/>
    </source>
</evidence>